<comment type="catalytic activity">
    <reaction evidence="15 17 19">
        <text>(6S)-NADHX + ADP = AMP + phosphate + NADH + H(+)</text>
        <dbReference type="Rhea" id="RHEA:32223"/>
        <dbReference type="ChEBI" id="CHEBI:15378"/>
        <dbReference type="ChEBI" id="CHEBI:43474"/>
        <dbReference type="ChEBI" id="CHEBI:57945"/>
        <dbReference type="ChEBI" id="CHEBI:64074"/>
        <dbReference type="ChEBI" id="CHEBI:456215"/>
        <dbReference type="ChEBI" id="CHEBI:456216"/>
        <dbReference type="EC" id="4.2.1.136"/>
    </reaction>
</comment>
<dbReference type="CDD" id="cd01171">
    <property type="entry name" value="YXKO-related"/>
    <property type="match status" value="1"/>
</dbReference>
<evidence type="ECO:0000256" key="9">
    <source>
        <dbReference type="ARBA" id="ARBA00022958"/>
    </source>
</evidence>
<dbReference type="GO" id="GO:0110051">
    <property type="term" value="P:metabolite repair"/>
    <property type="evidence" value="ECO:0007669"/>
    <property type="project" value="TreeGrafter"/>
</dbReference>
<feature type="binding site" evidence="17">
    <location>
        <begin position="472"/>
        <end position="476"/>
    </location>
    <ligand>
        <name>AMP</name>
        <dbReference type="ChEBI" id="CHEBI:456215"/>
    </ligand>
</feature>
<evidence type="ECO:0000256" key="5">
    <source>
        <dbReference type="ARBA" id="ARBA00022723"/>
    </source>
</evidence>
<keyword evidence="5 18" id="KW-0479">Metal-binding</keyword>
<dbReference type="SUPFAM" id="SSF64153">
    <property type="entry name" value="YjeF N-terminal domain-like"/>
    <property type="match status" value="1"/>
</dbReference>
<comment type="catalytic activity">
    <reaction evidence="2 18 19">
        <text>(6R)-NADPHX = (6S)-NADPHX</text>
        <dbReference type="Rhea" id="RHEA:32227"/>
        <dbReference type="ChEBI" id="CHEBI:64076"/>
        <dbReference type="ChEBI" id="CHEBI:64077"/>
        <dbReference type="EC" id="5.1.99.6"/>
    </reaction>
</comment>
<comment type="similarity">
    <text evidence="4 19">In the C-terminal section; belongs to the NnrD/CARKD family.</text>
</comment>
<dbReference type="PANTHER" id="PTHR12592">
    <property type="entry name" value="ATP-DEPENDENT (S)-NAD(P)H-HYDRATE DEHYDRATASE FAMILY MEMBER"/>
    <property type="match status" value="1"/>
</dbReference>
<evidence type="ECO:0000256" key="11">
    <source>
        <dbReference type="ARBA" id="ARBA00023235"/>
    </source>
</evidence>
<dbReference type="eggNOG" id="COG0063">
    <property type="taxonomic scope" value="Bacteria"/>
</dbReference>
<sequence length="563" mass="60965">MFAVFLMFSRLFLLKANDLKLFLFLLFPHSWALMIVASIHSGFGCFLILNWPQSDSEHLMVSSEQMQNIEKEMFSMGMPVEALMEKVGIGISSWILDRHGLIENGAIVLVGPGHNGGDGLVVARELYMAGVDISIWCPFPLKKQLTQKHFDYAMQIGIENLERKPDSNSDLLWIEALFGLGQSRIISDEILRLLNSKKTFSPEKLISIDVPAGLDSDNGNIVSNTPCKASSSLTLGLFKSGLIQDSAIDYVGNLERVDIGIPDKILAGFPETQPLRISFSDLSTFVWPMLSKSKSKYQRGRVLVIAGSEKYRGAASLALNGALASGVGSVSAFLPNSVSSALWITHPEVLLLGDLNAFQDGSSDFSKVLNEVDLNRFDSILLGPGLGMAEEKDCFGSDLQDFKGLLVLDADAINRLSITSKGWEWLNDREGPTWLTPHLEEFKRLFPLIDCSNPLKAGIEAAKTCSSTVLLKCAHSVISDPEGKTWQIGQVNSSVARTGLGDVLAGFVSGMGASGLASDKKLDSSLLAASALMHAYAGAFSIKGSTASTICTFLGELIKKEST</sequence>
<dbReference type="Pfam" id="PF03853">
    <property type="entry name" value="YjeF_N"/>
    <property type="match status" value="1"/>
</dbReference>
<dbReference type="NCBIfam" id="TIGR00197">
    <property type="entry name" value="yjeF_nterm"/>
    <property type="match status" value="1"/>
</dbReference>
<feature type="binding site" evidence="18">
    <location>
        <begin position="179"/>
        <end position="185"/>
    </location>
    <ligand>
        <name>(6S)-NADPHX</name>
        <dbReference type="ChEBI" id="CHEBI:64076"/>
    </ligand>
</feature>
<keyword evidence="23" id="KW-0418">Kinase</keyword>
<name>A2C456_PROM1</name>
<keyword evidence="8 17" id="KW-0521">NADP</keyword>
<protein>
    <recommendedName>
        <fullName evidence="19">Bifunctional NAD(P)H-hydrate repair enzyme</fullName>
    </recommendedName>
    <alternativeName>
        <fullName evidence="19">Nicotinamide nucleotide repair protein</fullName>
    </alternativeName>
    <domain>
        <recommendedName>
            <fullName evidence="19">ADP-dependent (S)-NAD(P)H-hydrate dehydratase</fullName>
            <ecNumber evidence="19">4.2.1.136</ecNumber>
        </recommendedName>
        <alternativeName>
            <fullName evidence="19">ADP-dependent NAD(P)HX dehydratase</fullName>
        </alternativeName>
    </domain>
    <domain>
        <recommendedName>
            <fullName evidence="19">NAD(P)H-hydrate epimerase</fullName>
            <ecNumber evidence="19">5.1.99.6</ecNumber>
        </recommendedName>
    </domain>
</protein>
<keyword evidence="10 17" id="KW-0520">NAD</keyword>
<comment type="similarity">
    <text evidence="18">Belongs to the NnrE/AIBP family.</text>
</comment>
<feature type="binding site" evidence="18">
    <location>
        <position position="115"/>
    </location>
    <ligand>
        <name>K(+)</name>
        <dbReference type="ChEBI" id="CHEBI:29103"/>
    </ligand>
</feature>
<evidence type="ECO:0000259" key="22">
    <source>
        <dbReference type="PROSITE" id="PS51385"/>
    </source>
</evidence>
<dbReference type="EC" id="4.2.1.136" evidence="19"/>
<dbReference type="GO" id="GO:0052856">
    <property type="term" value="F:NAD(P)HX epimerase activity"/>
    <property type="evidence" value="ECO:0007669"/>
    <property type="project" value="UniProtKB-UniRule"/>
</dbReference>
<evidence type="ECO:0000256" key="2">
    <source>
        <dbReference type="ARBA" id="ARBA00000909"/>
    </source>
</evidence>
<dbReference type="InterPro" id="IPR029056">
    <property type="entry name" value="Ribokinase-like"/>
</dbReference>
<dbReference type="GO" id="GO:0016301">
    <property type="term" value="F:kinase activity"/>
    <property type="evidence" value="ECO:0007669"/>
    <property type="project" value="UniProtKB-KW"/>
</dbReference>
<feature type="transmembrane region" description="Helical" evidence="20">
    <location>
        <begin position="21"/>
        <end position="49"/>
    </location>
</feature>
<comment type="function">
    <text evidence="17">Catalyzes the dehydration of the S-form of NAD(P)HX at the expense of ADP, which is converted to AMP. Together with NAD(P)HX epimerase, which catalyzes the epimerization of the S- and R-forms, the enzyme allows the repair of both epimers of NAD(P)HX, a damaged form of NAD(P)H that is a result of enzymatic or heat-dependent hydration.</text>
</comment>
<evidence type="ECO:0000256" key="14">
    <source>
        <dbReference type="ARBA" id="ARBA00025153"/>
    </source>
</evidence>
<evidence type="ECO:0000256" key="15">
    <source>
        <dbReference type="ARBA" id="ARBA00048238"/>
    </source>
</evidence>
<evidence type="ECO:0000256" key="10">
    <source>
        <dbReference type="ARBA" id="ARBA00023027"/>
    </source>
</evidence>
<dbReference type="GO" id="GO:0046872">
    <property type="term" value="F:metal ion binding"/>
    <property type="evidence" value="ECO:0007669"/>
    <property type="project" value="UniProtKB-UniRule"/>
</dbReference>
<evidence type="ECO:0000259" key="21">
    <source>
        <dbReference type="PROSITE" id="PS51383"/>
    </source>
</evidence>
<dbReference type="SUPFAM" id="SSF53613">
    <property type="entry name" value="Ribokinase-like"/>
    <property type="match status" value="1"/>
</dbReference>
<evidence type="ECO:0000256" key="18">
    <source>
        <dbReference type="HAMAP-Rule" id="MF_01966"/>
    </source>
</evidence>
<keyword evidence="13" id="KW-0511">Multifunctional enzyme</keyword>
<feature type="binding site" evidence="17">
    <location>
        <position position="314"/>
    </location>
    <ligand>
        <name>(6S)-NADPHX</name>
        <dbReference type="ChEBI" id="CHEBI:64076"/>
    </ligand>
</feature>
<dbReference type="Pfam" id="PF01256">
    <property type="entry name" value="Carb_kinase"/>
    <property type="match status" value="1"/>
</dbReference>
<dbReference type="HOGENOM" id="CLU_024853_4_1_3"/>
<dbReference type="InterPro" id="IPR000631">
    <property type="entry name" value="CARKD"/>
</dbReference>
<dbReference type="InterPro" id="IPR030677">
    <property type="entry name" value="Nnr"/>
</dbReference>
<feature type="domain" description="YjeF N-terminal" evidence="22">
    <location>
        <begin position="66"/>
        <end position="267"/>
    </location>
</feature>
<keyword evidence="23" id="KW-0808">Transferase</keyword>
<keyword evidence="20" id="KW-0472">Membrane</keyword>
<dbReference type="EMBL" id="CP000553">
    <property type="protein sequence ID" value="ABM76266.1"/>
    <property type="molecule type" value="Genomic_DNA"/>
</dbReference>
<dbReference type="Gene3D" id="3.40.1190.20">
    <property type="match status" value="1"/>
</dbReference>
<keyword evidence="7 17" id="KW-0067">ATP-binding</keyword>
<dbReference type="Proteomes" id="UP000002592">
    <property type="component" value="Chromosome"/>
</dbReference>
<feature type="binding site" evidence="18">
    <location>
        <begin position="114"/>
        <end position="118"/>
    </location>
    <ligand>
        <name>(6S)-NADPHX</name>
        <dbReference type="ChEBI" id="CHEBI:64076"/>
    </ligand>
</feature>
<dbReference type="HAMAP" id="MF_01966">
    <property type="entry name" value="NADHX_epimerase"/>
    <property type="match status" value="1"/>
</dbReference>
<dbReference type="PANTHER" id="PTHR12592:SF0">
    <property type="entry name" value="ATP-DEPENDENT (S)-NAD(P)H-HYDRATE DEHYDRATASE"/>
    <property type="match status" value="1"/>
</dbReference>
<evidence type="ECO:0000313" key="23">
    <source>
        <dbReference type="EMBL" id="ABM76266.1"/>
    </source>
</evidence>
<comment type="function">
    <text evidence="14 19">Bifunctional enzyme that catalyzes the epimerization of the S- and R-forms of NAD(P)HX and the dehydration of the S-form of NAD(P)HX at the expense of ADP, which is converted to AMP. This allows the repair of both epimers of NAD(P)HX, a damaged form of NAD(P)H that is a result of enzymatic or heat-dependent hydration.</text>
</comment>
<feature type="binding site" evidence="17">
    <location>
        <position position="501"/>
    </location>
    <ligand>
        <name>AMP</name>
        <dbReference type="ChEBI" id="CHEBI:456215"/>
    </ligand>
</feature>
<keyword evidence="9 18" id="KW-0630">Potassium</keyword>
<dbReference type="InterPro" id="IPR004443">
    <property type="entry name" value="YjeF_N_dom"/>
</dbReference>
<comment type="subunit">
    <text evidence="17">Homotetramer.</text>
</comment>
<evidence type="ECO:0000256" key="1">
    <source>
        <dbReference type="ARBA" id="ARBA00000013"/>
    </source>
</evidence>
<comment type="similarity">
    <text evidence="3 19">In the N-terminal section; belongs to the NnrE/AIBP family.</text>
</comment>
<evidence type="ECO:0000256" key="16">
    <source>
        <dbReference type="ARBA" id="ARBA00049209"/>
    </source>
</evidence>
<keyword evidence="20" id="KW-0812">Transmembrane</keyword>
<accession>A2C456</accession>
<evidence type="ECO:0000256" key="12">
    <source>
        <dbReference type="ARBA" id="ARBA00023239"/>
    </source>
</evidence>
<feature type="binding site" evidence="17">
    <location>
        <position position="385"/>
    </location>
    <ligand>
        <name>(6S)-NADPHX</name>
        <dbReference type="ChEBI" id="CHEBI:64076"/>
    </ligand>
</feature>
<dbReference type="AlphaFoldDB" id="A2C456"/>
<keyword evidence="12 17" id="KW-0456">Lyase</keyword>
<comment type="function">
    <text evidence="18">Catalyzes the epimerization of the S- and R-forms of NAD(P)HX, a damaged form of NAD(P)H that is a result of enzymatic or heat-dependent hydration. This is a prerequisite for the S-specific NAD(P)H-hydrate dehydratase to allow the repair of both epimers of NAD(P)HX.</text>
</comment>
<dbReference type="NCBIfam" id="TIGR00196">
    <property type="entry name" value="yjeF_cterm"/>
    <property type="match status" value="1"/>
</dbReference>
<keyword evidence="11 18" id="KW-0413">Isomerase</keyword>
<dbReference type="GO" id="GO:0052855">
    <property type="term" value="F:ADP-dependent NAD(P)H-hydrate dehydratase activity"/>
    <property type="evidence" value="ECO:0007669"/>
    <property type="project" value="UniProtKB-UniRule"/>
</dbReference>
<dbReference type="KEGG" id="pme:NATL1_17101"/>
<dbReference type="HAMAP" id="MF_01965">
    <property type="entry name" value="NADHX_dehydratase"/>
    <property type="match status" value="1"/>
</dbReference>
<comment type="similarity">
    <text evidence="17">Belongs to the NnrD/CARKD family.</text>
</comment>
<dbReference type="GO" id="GO:0046496">
    <property type="term" value="P:nicotinamide nucleotide metabolic process"/>
    <property type="evidence" value="ECO:0007669"/>
    <property type="project" value="UniProtKB-UniRule"/>
</dbReference>
<feature type="binding site" evidence="17">
    <location>
        <position position="438"/>
    </location>
    <ligand>
        <name>(6S)-NADPHX</name>
        <dbReference type="ChEBI" id="CHEBI:64076"/>
    </ligand>
</feature>
<evidence type="ECO:0000256" key="6">
    <source>
        <dbReference type="ARBA" id="ARBA00022741"/>
    </source>
</evidence>
<evidence type="ECO:0000256" key="17">
    <source>
        <dbReference type="HAMAP-Rule" id="MF_01965"/>
    </source>
</evidence>
<dbReference type="PROSITE" id="PS51385">
    <property type="entry name" value="YJEF_N"/>
    <property type="match status" value="1"/>
</dbReference>
<dbReference type="PIRSF" id="PIRSF017184">
    <property type="entry name" value="Nnr"/>
    <property type="match status" value="1"/>
</dbReference>
<comment type="catalytic activity">
    <reaction evidence="16 17 19">
        <text>(6S)-NADPHX + ADP = AMP + phosphate + NADPH + H(+)</text>
        <dbReference type="Rhea" id="RHEA:32235"/>
        <dbReference type="ChEBI" id="CHEBI:15378"/>
        <dbReference type="ChEBI" id="CHEBI:43474"/>
        <dbReference type="ChEBI" id="CHEBI:57783"/>
        <dbReference type="ChEBI" id="CHEBI:64076"/>
        <dbReference type="ChEBI" id="CHEBI:456215"/>
        <dbReference type="ChEBI" id="CHEBI:456216"/>
        <dbReference type="EC" id="4.2.1.136"/>
    </reaction>
</comment>
<evidence type="ECO:0000256" key="3">
    <source>
        <dbReference type="ARBA" id="ARBA00006001"/>
    </source>
</evidence>
<evidence type="ECO:0000313" key="24">
    <source>
        <dbReference type="Proteomes" id="UP000002592"/>
    </source>
</evidence>
<dbReference type="InterPro" id="IPR036652">
    <property type="entry name" value="YjeF_N_dom_sf"/>
</dbReference>
<gene>
    <name evidence="18" type="primary">nnrE</name>
    <name evidence="17" type="synonym">nnrD</name>
    <name evidence="23" type="ordered locus">NATL1_17101</name>
</gene>
<evidence type="ECO:0000256" key="13">
    <source>
        <dbReference type="ARBA" id="ARBA00023268"/>
    </source>
</evidence>
<evidence type="ECO:0000256" key="19">
    <source>
        <dbReference type="PIRNR" id="PIRNR017184"/>
    </source>
</evidence>
<proteinExistence type="inferred from homology"/>
<dbReference type="EC" id="5.1.99.6" evidence="19"/>
<evidence type="ECO:0000256" key="7">
    <source>
        <dbReference type="ARBA" id="ARBA00022840"/>
    </source>
</evidence>
<evidence type="ECO:0000256" key="4">
    <source>
        <dbReference type="ARBA" id="ARBA00009524"/>
    </source>
</evidence>
<evidence type="ECO:0000256" key="20">
    <source>
        <dbReference type="SAM" id="Phobius"/>
    </source>
</evidence>
<comment type="catalytic activity">
    <reaction evidence="1 18 19">
        <text>(6R)-NADHX = (6S)-NADHX</text>
        <dbReference type="Rhea" id="RHEA:32215"/>
        <dbReference type="ChEBI" id="CHEBI:64074"/>
        <dbReference type="ChEBI" id="CHEBI:64075"/>
        <dbReference type="EC" id="5.1.99.6"/>
    </reaction>
</comment>
<dbReference type="GO" id="GO:0005524">
    <property type="term" value="F:ATP binding"/>
    <property type="evidence" value="ECO:0007669"/>
    <property type="project" value="UniProtKB-UniRule"/>
</dbReference>
<comment type="cofactor">
    <cofactor evidence="18 19">
        <name>K(+)</name>
        <dbReference type="ChEBI" id="CHEBI:29103"/>
    </cofactor>
    <text evidence="18 19">Binds 1 potassium ion per subunit.</text>
</comment>
<comment type="cofactor">
    <cofactor evidence="17">
        <name>Mg(2+)</name>
        <dbReference type="ChEBI" id="CHEBI:18420"/>
    </cofactor>
</comment>
<keyword evidence="20" id="KW-1133">Transmembrane helix</keyword>
<dbReference type="Gene3D" id="3.40.50.10260">
    <property type="entry name" value="YjeF N-terminal domain"/>
    <property type="match status" value="1"/>
</dbReference>
<evidence type="ECO:0000256" key="8">
    <source>
        <dbReference type="ARBA" id="ARBA00022857"/>
    </source>
</evidence>
<organism evidence="23 24">
    <name type="scientific">Prochlorococcus marinus (strain NATL1A)</name>
    <dbReference type="NCBI Taxonomy" id="167555"/>
    <lineage>
        <taxon>Bacteria</taxon>
        <taxon>Bacillati</taxon>
        <taxon>Cyanobacteriota</taxon>
        <taxon>Cyanophyceae</taxon>
        <taxon>Synechococcales</taxon>
        <taxon>Prochlorococcaceae</taxon>
        <taxon>Prochlorococcus</taxon>
    </lineage>
</organism>
<feature type="binding site" evidence="18">
    <location>
        <position position="209"/>
    </location>
    <ligand>
        <name>(6S)-NADPHX</name>
        <dbReference type="ChEBI" id="CHEBI:64076"/>
    </ligand>
</feature>
<feature type="domain" description="YjeF C-terminal" evidence="21">
    <location>
        <begin position="279"/>
        <end position="561"/>
    </location>
</feature>
<dbReference type="eggNOG" id="COG0062">
    <property type="taxonomic scope" value="Bacteria"/>
</dbReference>
<comment type="caution">
    <text evidence="18">Lacks conserved residue(s) required for the propagation of feature annotation.</text>
</comment>
<dbReference type="PROSITE" id="PS51383">
    <property type="entry name" value="YJEF_C_3"/>
    <property type="match status" value="1"/>
</dbReference>
<feature type="binding site" evidence="17">
    <location>
        <position position="502"/>
    </location>
    <ligand>
        <name>(6S)-NADPHX</name>
        <dbReference type="ChEBI" id="CHEBI:64076"/>
    </ligand>
</feature>
<reference evidence="24" key="1">
    <citation type="journal article" date="2007" name="PLoS Genet.">
        <title>Patterns and implications of gene gain and loss in the evolution of Prochlorococcus.</title>
        <authorList>
            <person name="Kettler G.C."/>
            <person name="Martiny A.C."/>
            <person name="Huang K."/>
            <person name="Zucker J."/>
            <person name="Coleman M.L."/>
            <person name="Rodrigue S."/>
            <person name="Chen F."/>
            <person name="Lapidus A."/>
            <person name="Ferriera S."/>
            <person name="Johnson J."/>
            <person name="Steglich C."/>
            <person name="Church G.M."/>
            <person name="Richardson P."/>
            <person name="Chisholm S.W."/>
        </authorList>
    </citation>
    <scope>NUCLEOTIDE SEQUENCE [LARGE SCALE GENOMIC DNA]</scope>
    <source>
        <strain evidence="24">NATL1A</strain>
    </source>
</reference>
<keyword evidence="6 17" id="KW-0547">Nucleotide-binding</keyword>